<feature type="domain" description="Surface-adhesin protein E-like" evidence="1">
    <location>
        <begin position="15"/>
        <end position="106"/>
    </location>
</feature>
<name>A0A840RCT3_9NEIS</name>
<proteinExistence type="predicted"/>
<dbReference type="AlphaFoldDB" id="A0A840RCT3"/>
<dbReference type="RefSeq" id="WP_184099795.1">
    <property type="nucleotide sequence ID" value="NZ_JACHHN010000003.1"/>
</dbReference>
<dbReference type="InterPro" id="IPR031939">
    <property type="entry name" value="Adhesin_E-like"/>
</dbReference>
<organism evidence="2 3">
    <name type="scientific">Silvimonas terrae</name>
    <dbReference type="NCBI Taxonomy" id="300266"/>
    <lineage>
        <taxon>Bacteria</taxon>
        <taxon>Pseudomonadati</taxon>
        <taxon>Pseudomonadota</taxon>
        <taxon>Betaproteobacteria</taxon>
        <taxon>Neisseriales</taxon>
        <taxon>Chitinibacteraceae</taxon>
        <taxon>Silvimonas</taxon>
    </lineage>
</organism>
<evidence type="ECO:0000259" key="1">
    <source>
        <dbReference type="Pfam" id="PF16747"/>
    </source>
</evidence>
<dbReference type="EMBL" id="JACHHN010000003">
    <property type="protein sequence ID" value="MBB5191155.1"/>
    <property type="molecule type" value="Genomic_DNA"/>
</dbReference>
<sequence>MLPLLLATTLFSLDGTNQIDMDSVKRMGNVVTVRMATSGLKLDKDPRIANALSDLELDCTAHKARIVDSFYFDQGYKLVNKTPPHDSKLTPYTDDSVFALVEAKLCDVPALLPAPAPASTK</sequence>
<gene>
    <name evidence="2" type="ORF">HNQ50_001878</name>
</gene>
<reference evidence="2 3" key="1">
    <citation type="submission" date="2020-08" db="EMBL/GenBank/DDBJ databases">
        <title>Genomic Encyclopedia of Type Strains, Phase IV (KMG-IV): sequencing the most valuable type-strain genomes for metagenomic binning, comparative biology and taxonomic classification.</title>
        <authorList>
            <person name="Goeker M."/>
        </authorList>
    </citation>
    <scope>NUCLEOTIDE SEQUENCE [LARGE SCALE GENOMIC DNA]</scope>
    <source>
        <strain evidence="2 3">DSM 18233</strain>
    </source>
</reference>
<accession>A0A840RCT3</accession>
<dbReference type="Proteomes" id="UP000543030">
    <property type="component" value="Unassembled WGS sequence"/>
</dbReference>
<evidence type="ECO:0000313" key="3">
    <source>
        <dbReference type="Proteomes" id="UP000543030"/>
    </source>
</evidence>
<comment type="caution">
    <text evidence="2">The sequence shown here is derived from an EMBL/GenBank/DDBJ whole genome shotgun (WGS) entry which is preliminary data.</text>
</comment>
<protein>
    <recommendedName>
        <fullName evidence="1">Surface-adhesin protein E-like domain-containing protein</fullName>
    </recommendedName>
</protein>
<dbReference type="Pfam" id="PF16747">
    <property type="entry name" value="Adhesin_E"/>
    <property type="match status" value="1"/>
</dbReference>
<keyword evidence="3" id="KW-1185">Reference proteome</keyword>
<evidence type="ECO:0000313" key="2">
    <source>
        <dbReference type="EMBL" id="MBB5191155.1"/>
    </source>
</evidence>